<dbReference type="EMBL" id="CP042912">
    <property type="protein sequence ID" value="QEG22198.1"/>
    <property type="molecule type" value="Genomic_DNA"/>
</dbReference>
<accession>A0A5B9P7B2</accession>
<protein>
    <submittedName>
        <fullName evidence="1">Uncharacterized protein</fullName>
    </submittedName>
</protein>
<keyword evidence="2" id="KW-1185">Reference proteome</keyword>
<dbReference type="KEGG" id="mff:MFFC18_20590"/>
<sequence>MLAVSFAGLKIVPEKNVLVYCIWNLFAGKTTYENESKQFM</sequence>
<evidence type="ECO:0000313" key="2">
    <source>
        <dbReference type="Proteomes" id="UP000322214"/>
    </source>
</evidence>
<dbReference type="Proteomes" id="UP000322214">
    <property type="component" value="Chromosome"/>
</dbReference>
<dbReference type="AlphaFoldDB" id="A0A5B9P7B2"/>
<organism evidence="1 2">
    <name type="scientific">Mariniblastus fucicola</name>
    <dbReference type="NCBI Taxonomy" id="980251"/>
    <lineage>
        <taxon>Bacteria</taxon>
        <taxon>Pseudomonadati</taxon>
        <taxon>Planctomycetota</taxon>
        <taxon>Planctomycetia</taxon>
        <taxon>Pirellulales</taxon>
        <taxon>Pirellulaceae</taxon>
        <taxon>Mariniblastus</taxon>
    </lineage>
</organism>
<dbReference type="STRING" id="980251.GCA_001642875_03546"/>
<reference evidence="1 2" key="1">
    <citation type="submission" date="2019-08" db="EMBL/GenBank/DDBJ databases">
        <title>Deep-cultivation of Planctomycetes and their phenomic and genomic characterization uncovers novel biology.</title>
        <authorList>
            <person name="Wiegand S."/>
            <person name="Jogler M."/>
            <person name="Boedeker C."/>
            <person name="Pinto D."/>
            <person name="Vollmers J."/>
            <person name="Rivas-Marin E."/>
            <person name="Kohn T."/>
            <person name="Peeters S.H."/>
            <person name="Heuer A."/>
            <person name="Rast P."/>
            <person name="Oberbeckmann S."/>
            <person name="Bunk B."/>
            <person name="Jeske O."/>
            <person name="Meyerdierks A."/>
            <person name="Storesund J.E."/>
            <person name="Kallscheuer N."/>
            <person name="Luecker S."/>
            <person name="Lage O.M."/>
            <person name="Pohl T."/>
            <person name="Merkel B.J."/>
            <person name="Hornburger P."/>
            <person name="Mueller R.-W."/>
            <person name="Bruemmer F."/>
            <person name="Labrenz M."/>
            <person name="Spormann A.M."/>
            <person name="Op den Camp H."/>
            <person name="Overmann J."/>
            <person name="Amann R."/>
            <person name="Jetten M.S.M."/>
            <person name="Mascher T."/>
            <person name="Medema M.H."/>
            <person name="Devos D.P."/>
            <person name="Kaster A.-K."/>
            <person name="Ovreas L."/>
            <person name="Rohde M."/>
            <person name="Galperin M.Y."/>
            <person name="Jogler C."/>
        </authorList>
    </citation>
    <scope>NUCLEOTIDE SEQUENCE [LARGE SCALE GENOMIC DNA]</scope>
    <source>
        <strain evidence="1 2">FC18</strain>
    </source>
</reference>
<proteinExistence type="predicted"/>
<name>A0A5B9P7B2_9BACT</name>
<evidence type="ECO:0000313" key="1">
    <source>
        <dbReference type="EMBL" id="QEG22198.1"/>
    </source>
</evidence>
<gene>
    <name evidence="1" type="ORF">MFFC18_20590</name>
</gene>